<accession>A0AAV4X464</accession>
<dbReference type="AlphaFoldDB" id="A0AAV4X464"/>
<keyword evidence="2" id="KW-1185">Reference proteome</keyword>
<protein>
    <submittedName>
        <fullName evidence="1">Uncharacterized protein</fullName>
    </submittedName>
</protein>
<name>A0AAV4X464_9ARAC</name>
<comment type="caution">
    <text evidence="1">The sequence shown here is derived from an EMBL/GenBank/DDBJ whole genome shotgun (WGS) entry which is preliminary data.</text>
</comment>
<dbReference type="Proteomes" id="UP001054837">
    <property type="component" value="Unassembled WGS sequence"/>
</dbReference>
<sequence>TSVLLSSWTLGLHSKERRRIGVHSICTFEIEKRIDGLASIYGETSLLVVLNHRYAISDDFDNSFLPLELDGTLDGPENCPSIGYKRQGKYFFALLK</sequence>
<gene>
    <name evidence="1" type="ORF">CDAR_227701</name>
</gene>
<proteinExistence type="predicted"/>
<dbReference type="EMBL" id="BPLQ01015501">
    <property type="protein sequence ID" value="GIY88549.1"/>
    <property type="molecule type" value="Genomic_DNA"/>
</dbReference>
<feature type="non-terminal residue" evidence="1">
    <location>
        <position position="1"/>
    </location>
</feature>
<reference evidence="1 2" key="1">
    <citation type="submission" date="2021-06" db="EMBL/GenBank/DDBJ databases">
        <title>Caerostris darwini draft genome.</title>
        <authorList>
            <person name="Kono N."/>
            <person name="Arakawa K."/>
        </authorList>
    </citation>
    <scope>NUCLEOTIDE SEQUENCE [LARGE SCALE GENOMIC DNA]</scope>
</reference>
<evidence type="ECO:0000313" key="2">
    <source>
        <dbReference type="Proteomes" id="UP001054837"/>
    </source>
</evidence>
<organism evidence="1 2">
    <name type="scientific">Caerostris darwini</name>
    <dbReference type="NCBI Taxonomy" id="1538125"/>
    <lineage>
        <taxon>Eukaryota</taxon>
        <taxon>Metazoa</taxon>
        <taxon>Ecdysozoa</taxon>
        <taxon>Arthropoda</taxon>
        <taxon>Chelicerata</taxon>
        <taxon>Arachnida</taxon>
        <taxon>Araneae</taxon>
        <taxon>Araneomorphae</taxon>
        <taxon>Entelegynae</taxon>
        <taxon>Araneoidea</taxon>
        <taxon>Araneidae</taxon>
        <taxon>Caerostris</taxon>
    </lineage>
</organism>
<evidence type="ECO:0000313" key="1">
    <source>
        <dbReference type="EMBL" id="GIY88549.1"/>
    </source>
</evidence>